<feature type="domain" description="UvrD-like helicase ATP-binding" evidence="6">
    <location>
        <begin position="1"/>
        <end position="117"/>
    </location>
</feature>
<keyword evidence="2 5" id="KW-0378">Hydrolase</keyword>
<dbReference type="GO" id="GO:0016787">
    <property type="term" value="F:hydrolase activity"/>
    <property type="evidence" value="ECO:0007669"/>
    <property type="project" value="UniProtKB-UniRule"/>
</dbReference>
<dbReference type="InterPro" id="IPR013986">
    <property type="entry name" value="DExx_box_DNA_helicase_dom_sf"/>
</dbReference>
<keyword evidence="4 5" id="KW-0067">ATP-binding</keyword>
<dbReference type="InterPro" id="IPR014016">
    <property type="entry name" value="UvrD-like_ATP-bd"/>
</dbReference>
<name>A0AAU7D399_9BACT</name>
<sequence>MKLLYGVYWRGLIEHNALDFPLLISLACDLLNRFPMIARHYRVVYPHICVDEFQDTNVSQFEFLKALVGTEPSGFFVVADDDQIVYQWNGASPERLDELRAMFNMTSLELPQNYRCPTAIIDIANKLIACSLRNYLA</sequence>
<dbReference type="InterPro" id="IPR027417">
    <property type="entry name" value="P-loop_NTPase"/>
</dbReference>
<accession>A0AAU7D399</accession>
<dbReference type="AlphaFoldDB" id="A0AAU7D399"/>
<evidence type="ECO:0000256" key="1">
    <source>
        <dbReference type="ARBA" id="ARBA00022741"/>
    </source>
</evidence>
<dbReference type="GO" id="GO:0003678">
    <property type="term" value="F:DNA helicase activity"/>
    <property type="evidence" value="ECO:0007669"/>
    <property type="project" value="InterPro"/>
</dbReference>
<evidence type="ECO:0000256" key="2">
    <source>
        <dbReference type="ARBA" id="ARBA00022801"/>
    </source>
</evidence>
<dbReference type="EC" id="3.6.4.-" evidence="7"/>
<dbReference type="Gene3D" id="3.40.50.300">
    <property type="entry name" value="P-loop containing nucleotide triphosphate hydrolases"/>
    <property type="match status" value="1"/>
</dbReference>
<comment type="caution">
    <text evidence="5">Lacks conserved residue(s) required for the propagation of feature annotation.</text>
</comment>
<evidence type="ECO:0000256" key="4">
    <source>
        <dbReference type="ARBA" id="ARBA00022840"/>
    </source>
</evidence>
<dbReference type="PROSITE" id="PS51198">
    <property type="entry name" value="UVRD_HELICASE_ATP_BIND"/>
    <property type="match status" value="1"/>
</dbReference>
<keyword evidence="1 5" id="KW-0547">Nucleotide-binding</keyword>
<organism evidence="7">
    <name type="scientific">Edaphobacter paludis</name>
    <dbReference type="NCBI Taxonomy" id="3035702"/>
    <lineage>
        <taxon>Bacteria</taxon>
        <taxon>Pseudomonadati</taxon>
        <taxon>Acidobacteriota</taxon>
        <taxon>Terriglobia</taxon>
        <taxon>Terriglobales</taxon>
        <taxon>Acidobacteriaceae</taxon>
        <taxon>Edaphobacter</taxon>
    </lineage>
</organism>
<keyword evidence="3 5" id="KW-0347">Helicase</keyword>
<dbReference type="GO" id="GO:0005524">
    <property type="term" value="F:ATP binding"/>
    <property type="evidence" value="ECO:0007669"/>
    <property type="project" value="UniProtKB-UniRule"/>
</dbReference>
<evidence type="ECO:0000313" key="7">
    <source>
        <dbReference type="EMBL" id="XBH12457.1"/>
    </source>
</evidence>
<reference evidence="7" key="1">
    <citation type="submission" date="2023-03" db="EMBL/GenBank/DDBJ databases">
        <title>Edaphobacter sp.</title>
        <authorList>
            <person name="Huber K.J."/>
            <person name="Papendorf J."/>
            <person name="Pilke C."/>
            <person name="Bunk B."/>
            <person name="Sproeer C."/>
            <person name="Pester M."/>
        </authorList>
    </citation>
    <scope>NUCLEOTIDE SEQUENCE</scope>
    <source>
        <strain evidence="7">DSM 109920</strain>
    </source>
</reference>
<evidence type="ECO:0000256" key="5">
    <source>
        <dbReference type="PROSITE-ProRule" id="PRU00560"/>
    </source>
</evidence>
<evidence type="ECO:0000256" key="3">
    <source>
        <dbReference type="ARBA" id="ARBA00022806"/>
    </source>
</evidence>
<dbReference type="Pfam" id="PF00580">
    <property type="entry name" value="UvrD-helicase"/>
    <property type="match status" value="1"/>
</dbReference>
<dbReference type="InterPro" id="IPR000212">
    <property type="entry name" value="DNA_helicase_UvrD/REP"/>
</dbReference>
<dbReference type="GO" id="GO:0003677">
    <property type="term" value="F:DNA binding"/>
    <property type="evidence" value="ECO:0007669"/>
    <property type="project" value="InterPro"/>
</dbReference>
<gene>
    <name evidence="7" type="ORF">P8936_12230</name>
</gene>
<dbReference type="SUPFAM" id="SSF52540">
    <property type="entry name" value="P-loop containing nucleoside triphosphate hydrolases"/>
    <property type="match status" value="1"/>
</dbReference>
<evidence type="ECO:0000259" key="6">
    <source>
        <dbReference type="PROSITE" id="PS51198"/>
    </source>
</evidence>
<dbReference type="PANTHER" id="PTHR11070">
    <property type="entry name" value="UVRD / RECB / PCRA DNA HELICASE FAMILY MEMBER"/>
    <property type="match status" value="1"/>
</dbReference>
<proteinExistence type="predicted"/>
<dbReference type="EMBL" id="CP121195">
    <property type="protein sequence ID" value="XBH12457.1"/>
    <property type="molecule type" value="Genomic_DNA"/>
</dbReference>
<dbReference type="Gene3D" id="1.10.10.160">
    <property type="match status" value="1"/>
</dbReference>
<protein>
    <submittedName>
        <fullName evidence="7">ATP-dependent helicase</fullName>
        <ecNumber evidence="7">3.6.4.-</ecNumber>
    </submittedName>
</protein>